<dbReference type="GO" id="GO:0006629">
    <property type="term" value="P:lipid metabolic process"/>
    <property type="evidence" value="ECO:0007669"/>
    <property type="project" value="UniProtKB-ARBA"/>
</dbReference>
<dbReference type="Pfam" id="PF00501">
    <property type="entry name" value="AMP-binding"/>
    <property type="match status" value="1"/>
</dbReference>
<feature type="domain" description="Carrier" evidence="7">
    <location>
        <begin position="536"/>
        <end position="611"/>
    </location>
</feature>
<dbReference type="SMART" id="SM00823">
    <property type="entry name" value="PKS_PP"/>
    <property type="match status" value="1"/>
</dbReference>
<dbReference type="Pfam" id="PF13193">
    <property type="entry name" value="AMP-binding_C"/>
    <property type="match status" value="1"/>
</dbReference>
<dbReference type="CDD" id="cd05235">
    <property type="entry name" value="SDR_e1"/>
    <property type="match status" value="1"/>
</dbReference>
<proteinExistence type="predicted"/>
<dbReference type="FunFam" id="3.40.50.720:FF:000047">
    <property type="entry name" value="NADP-dependent L-serine/L-allo-threonine dehydrogenase"/>
    <property type="match status" value="1"/>
</dbReference>
<dbReference type="SUPFAM" id="SSF56801">
    <property type="entry name" value="Acetyl-CoA synthetase-like"/>
    <property type="match status" value="1"/>
</dbReference>
<dbReference type="InterPro" id="IPR057326">
    <property type="entry name" value="KR_dom"/>
</dbReference>
<evidence type="ECO:0000256" key="2">
    <source>
        <dbReference type="ARBA" id="ARBA00018769"/>
    </source>
</evidence>
<dbReference type="InterPro" id="IPR025110">
    <property type="entry name" value="AMP-bd_C"/>
</dbReference>
<protein>
    <recommendedName>
        <fullName evidence="2">Fatty acid synthase</fullName>
        <ecNumber evidence="1">2.3.1.85</ecNumber>
    </recommendedName>
</protein>
<dbReference type="OrthoDB" id="416786at2759"/>
<dbReference type="InterPro" id="IPR010080">
    <property type="entry name" value="Thioester_reductase-like_dom"/>
</dbReference>
<reference evidence="9" key="1">
    <citation type="submission" date="2025-08" db="UniProtKB">
        <authorList>
            <consortium name="RefSeq"/>
        </authorList>
    </citation>
    <scope>IDENTIFICATION</scope>
</reference>
<dbReference type="CDD" id="cd05233">
    <property type="entry name" value="SDR_c"/>
    <property type="match status" value="1"/>
</dbReference>
<comment type="catalytic activity">
    <reaction evidence="6">
        <text>acetyl-CoA + n malonyl-CoA + 2n NADPH + 2n H(+) = a long-chain fatty acid + (n+1) CoA + n CO2 + 2n NADP(+).</text>
        <dbReference type="EC" id="2.3.1.85"/>
    </reaction>
</comment>
<dbReference type="InterPro" id="IPR020904">
    <property type="entry name" value="Sc_DH/Rdtase_CS"/>
</dbReference>
<dbReference type="PROSITE" id="PS00455">
    <property type="entry name" value="AMP_BINDING"/>
    <property type="match status" value="1"/>
</dbReference>
<dbReference type="PROSITE" id="PS50075">
    <property type="entry name" value="CARRIER"/>
    <property type="match status" value="1"/>
</dbReference>
<dbReference type="PRINTS" id="PR00081">
    <property type="entry name" value="GDHRDH"/>
</dbReference>
<dbReference type="InterPro" id="IPR036736">
    <property type="entry name" value="ACP-like_sf"/>
</dbReference>
<dbReference type="GO" id="GO:0016616">
    <property type="term" value="F:oxidoreductase activity, acting on the CH-OH group of donors, NAD or NADP as acceptor"/>
    <property type="evidence" value="ECO:0007669"/>
    <property type="project" value="UniProtKB-ARBA"/>
</dbReference>
<dbReference type="InterPro" id="IPR020845">
    <property type="entry name" value="AMP-binding_CS"/>
</dbReference>
<dbReference type="RefSeq" id="XP_022103046.1">
    <property type="nucleotide sequence ID" value="XM_022247354.1"/>
</dbReference>
<evidence type="ECO:0000256" key="5">
    <source>
        <dbReference type="ARBA" id="ARBA00023002"/>
    </source>
</evidence>
<evidence type="ECO:0000256" key="4">
    <source>
        <dbReference type="ARBA" id="ARBA00022553"/>
    </source>
</evidence>
<evidence type="ECO:0000313" key="8">
    <source>
        <dbReference type="Proteomes" id="UP000694845"/>
    </source>
</evidence>
<dbReference type="CDD" id="cd05930">
    <property type="entry name" value="A_NRPS"/>
    <property type="match status" value="1"/>
</dbReference>
<dbReference type="SMART" id="SM00822">
    <property type="entry name" value="PKS_KR"/>
    <property type="match status" value="1"/>
</dbReference>
<dbReference type="InterPro" id="IPR009081">
    <property type="entry name" value="PP-bd_ACP"/>
</dbReference>
<dbReference type="PRINTS" id="PR00080">
    <property type="entry name" value="SDRFAMILY"/>
</dbReference>
<dbReference type="InterPro" id="IPR013120">
    <property type="entry name" value="FAR_NAD-bd"/>
</dbReference>
<dbReference type="PROSITE" id="PS00061">
    <property type="entry name" value="ADH_SHORT"/>
    <property type="match status" value="1"/>
</dbReference>
<dbReference type="SUPFAM" id="SSF47336">
    <property type="entry name" value="ACP-like"/>
    <property type="match status" value="1"/>
</dbReference>
<dbReference type="InterPro" id="IPR045851">
    <property type="entry name" value="AMP-bd_C_sf"/>
</dbReference>
<dbReference type="Gene3D" id="3.40.50.12780">
    <property type="entry name" value="N-terminal domain of ligase-like"/>
    <property type="match status" value="1"/>
</dbReference>
<accession>A0A8B7ZIF2</accession>
<keyword evidence="3" id="KW-0596">Phosphopantetheine</keyword>
<dbReference type="SUPFAM" id="SSF51735">
    <property type="entry name" value="NAD(P)-binding Rossmann-fold domains"/>
    <property type="match status" value="2"/>
</dbReference>
<dbReference type="InterPro" id="IPR002347">
    <property type="entry name" value="SDR_fam"/>
</dbReference>
<dbReference type="Pfam" id="PF00106">
    <property type="entry name" value="adh_short"/>
    <property type="match status" value="1"/>
</dbReference>
<dbReference type="Pfam" id="PF00550">
    <property type="entry name" value="PP-binding"/>
    <property type="match status" value="1"/>
</dbReference>
<dbReference type="InterPro" id="IPR000873">
    <property type="entry name" value="AMP-dep_synth/lig_dom"/>
</dbReference>
<evidence type="ECO:0000256" key="1">
    <source>
        <dbReference type="ARBA" id="ARBA00012873"/>
    </source>
</evidence>
<evidence type="ECO:0000256" key="3">
    <source>
        <dbReference type="ARBA" id="ARBA00022450"/>
    </source>
</evidence>
<sequence length="1298" mass="143232">MEYEGLGCLHDMFRRQAKISPDAVAIVAEDGKTMTYKELDEVTDILATHLHGKGVVSDSIVGIYLEKCLEYPIAYIAILKAGGAYLPLDISYPQPLLDDILLDSKPVSVITFRDSVPRLKSARDVTVLDTNWSVRLKEGNIKQGLDVSMCSQVTLDNLAFVAYSSGTTGKPKGIMCVHRAAVFSYHWRHINYPFQPGDRIACNVFFVWEMLRPLLKGYPMYIIPDYVIYDPALLLSFLKRHAITRMLFTPSLLATVLDTDDVDIATSLQSMRLIVLCGEVVTVGLMARIAEILPDVIVMNLYSVSETHDVAATNLTLEMKSILGSEGKEKTQKFCPAGRLLPGVHVVILNDEMELQPVGSSGEIYVGGPGLARGYLNRPEMNAKRFIARPKGVPESVGDRLYRSGDWGYMLSDGHLEICGRCDTMVKIRGYSIEIQAVEAALLELPMVNACTVLAKGAEGEDKYLVAYIVQSEPTSKKEIRAALKTRIPGYMVPAYIVFLTSMPLLPASGKLDKKSLPDFDPKTADIGPVNGEQGKPCTETEIKVAAMWSDLLRIANIDVQESFFDLGGHSLLAARLLNQIRDGFGVQMTVRELFIHSTVTQMSALIDSKLVGESPDQGSYHALNLHEEVNQHDQGIVSIDMQLRAFWRSIHYGDRWRAGRVLLTGATGFLGAFILRDLLRKTENHIYCLVKELPDLTGKERLLRTLRQYNIILRETEGADDSDTKPTDNDILAKFDKRVTAITGDVSLLRLGMMEEDYTYLTFEIDSVVHAAAYVNLVYPYEALRGANVIGTQNVVLFSCTNKIKPLHHVSTNAVFPVGLTKCREDCNMSAVGDQLTDGYSQSKWVGEQLVQRAQSRGLPAVIYRPGNLSGESKTAEWNSADTNLLTLQGCLRTLTAPDVKWLIEMTPVDFVSEFIVTVSQNIMLGVSKVFHLVHPEPLQSRTLFEWISDLGYPLQMLPFHEWCNELKRLHHSADKEDSLLADKLDNIVKNESFFMDYTSFSQANVETVLSTLQMSYPPLDKRLIRGYLQQLFVKKILKPPILLSSNSHKPLQGKVAVVTGGSSGIGLGIAKSLAQAGAAVALAARHEEKLEQARLKIAEIGGKVIAVQTDVCVRQQVKELIAKTEGELGPVDILINNAGIGYYTLMKNLHEDEWDQTVDVNCKGVLNGIGAVLSGMIARGRGHIVNISSDAGRASFPGLAVYAGTKYFVEGMTSSLRKELVGTGIRVTNVQPGDVSTGFNEGKMIDQEAIDKYLNLELDKYLSPDDIGRAVLYAVTQPTGVAVNEILVEPTDFPAV</sequence>
<dbReference type="InterPro" id="IPR020806">
    <property type="entry name" value="PKS_PP-bd"/>
</dbReference>
<keyword evidence="4" id="KW-0597">Phosphoprotein</keyword>
<gene>
    <name evidence="9" type="primary">LOC110985905</name>
</gene>
<dbReference type="PANTHER" id="PTHR44845">
    <property type="entry name" value="CARRIER DOMAIN-CONTAINING PROTEIN"/>
    <property type="match status" value="1"/>
</dbReference>
<dbReference type="PROSITE" id="PS00012">
    <property type="entry name" value="PHOSPHOPANTETHEINE"/>
    <property type="match status" value="1"/>
</dbReference>
<dbReference type="EC" id="2.3.1.85" evidence="1"/>
<dbReference type="NCBIfam" id="TIGR01746">
    <property type="entry name" value="Thioester-redct"/>
    <property type="match status" value="1"/>
</dbReference>
<dbReference type="InterPro" id="IPR042099">
    <property type="entry name" value="ANL_N_sf"/>
</dbReference>
<dbReference type="Gene3D" id="3.30.300.30">
    <property type="match status" value="1"/>
</dbReference>
<dbReference type="InterPro" id="IPR006162">
    <property type="entry name" value="Ppantetheine_attach_site"/>
</dbReference>
<evidence type="ECO:0000313" key="9">
    <source>
        <dbReference type="RefSeq" id="XP_022103046.1"/>
    </source>
</evidence>
<evidence type="ECO:0000259" key="7">
    <source>
        <dbReference type="PROSITE" id="PS50075"/>
    </source>
</evidence>
<organism evidence="8 9">
    <name type="scientific">Acanthaster planci</name>
    <name type="common">Crown-of-thorns starfish</name>
    <dbReference type="NCBI Taxonomy" id="133434"/>
    <lineage>
        <taxon>Eukaryota</taxon>
        <taxon>Metazoa</taxon>
        <taxon>Echinodermata</taxon>
        <taxon>Eleutherozoa</taxon>
        <taxon>Asterozoa</taxon>
        <taxon>Asteroidea</taxon>
        <taxon>Valvatacea</taxon>
        <taxon>Valvatida</taxon>
        <taxon>Acanthasteridae</taxon>
        <taxon>Acanthaster</taxon>
    </lineage>
</organism>
<dbReference type="Gene3D" id="1.10.1200.10">
    <property type="entry name" value="ACP-like"/>
    <property type="match status" value="1"/>
</dbReference>
<evidence type="ECO:0000256" key="6">
    <source>
        <dbReference type="ARBA" id="ARBA00044883"/>
    </source>
</evidence>
<keyword evidence="8" id="KW-1185">Reference proteome</keyword>
<dbReference type="GO" id="GO:0031177">
    <property type="term" value="F:phosphopantetheine binding"/>
    <property type="evidence" value="ECO:0007669"/>
    <property type="project" value="InterPro"/>
</dbReference>
<dbReference type="Gene3D" id="3.40.50.720">
    <property type="entry name" value="NAD(P)-binding Rossmann-like Domain"/>
    <property type="match status" value="2"/>
</dbReference>
<dbReference type="KEGG" id="aplc:110985905"/>
<keyword evidence="5" id="KW-0560">Oxidoreductase</keyword>
<dbReference type="Pfam" id="PF07993">
    <property type="entry name" value="NAD_binding_4"/>
    <property type="match status" value="1"/>
</dbReference>
<dbReference type="GO" id="GO:0004312">
    <property type="term" value="F:fatty acid synthase activity"/>
    <property type="evidence" value="ECO:0007669"/>
    <property type="project" value="UniProtKB-EC"/>
</dbReference>
<dbReference type="InterPro" id="IPR036291">
    <property type="entry name" value="NAD(P)-bd_dom_sf"/>
</dbReference>
<dbReference type="GeneID" id="110985905"/>
<name>A0A8B7ZIF2_ACAPL</name>
<dbReference type="Proteomes" id="UP000694845">
    <property type="component" value="Unplaced"/>
</dbReference>
<dbReference type="PANTHER" id="PTHR44845:SF6">
    <property type="entry name" value="BETA-ALANINE-ACTIVATING ENZYME"/>
    <property type="match status" value="1"/>
</dbReference>